<proteinExistence type="predicted"/>
<protein>
    <submittedName>
        <fullName evidence="1">Uncharacterized protein</fullName>
    </submittedName>
</protein>
<dbReference type="Proteomes" id="UP000240883">
    <property type="component" value="Unassembled WGS sequence"/>
</dbReference>
<accession>A0A2T2N182</accession>
<sequence length="279" mass="30112">MRSASARIDGSSTRLVLCGRAAKTVRICKANSNATEAWHRPRVGRIESDDAHPADCLPVIRTADYESGPRPSSITLAVTALLTSRGRERNSGLAPIARAPALAVPSFALLPAYRLPPADWKMGACHHTSWLSLHGGEQMLLRRASTLRDLVARLDAPAKKWPSLVVLVGNTSDAPLMARALPAARKNAGREARKAIHLQLDPATASSDHPVFVLHGDVPARAVLEPEPAAAPCHDSTVSELRWPVGNPAEALHALYSRLIYPFADVVCLFASKHEVHCW</sequence>
<organism evidence="1 2">
    <name type="scientific">Corynespora cassiicola Philippines</name>
    <dbReference type="NCBI Taxonomy" id="1448308"/>
    <lineage>
        <taxon>Eukaryota</taxon>
        <taxon>Fungi</taxon>
        <taxon>Dikarya</taxon>
        <taxon>Ascomycota</taxon>
        <taxon>Pezizomycotina</taxon>
        <taxon>Dothideomycetes</taxon>
        <taxon>Pleosporomycetidae</taxon>
        <taxon>Pleosporales</taxon>
        <taxon>Corynesporascaceae</taxon>
        <taxon>Corynespora</taxon>
    </lineage>
</organism>
<evidence type="ECO:0000313" key="2">
    <source>
        <dbReference type="Proteomes" id="UP000240883"/>
    </source>
</evidence>
<dbReference type="AlphaFoldDB" id="A0A2T2N182"/>
<name>A0A2T2N182_CORCC</name>
<keyword evidence="2" id="KW-1185">Reference proteome</keyword>
<gene>
    <name evidence="1" type="ORF">BS50DRAFT_261980</name>
</gene>
<evidence type="ECO:0000313" key="1">
    <source>
        <dbReference type="EMBL" id="PSN59164.1"/>
    </source>
</evidence>
<reference evidence="1 2" key="1">
    <citation type="journal article" date="2018" name="Front. Microbiol.">
        <title>Genome-Wide Analysis of Corynespora cassiicola Leaf Fall Disease Putative Effectors.</title>
        <authorList>
            <person name="Lopez D."/>
            <person name="Ribeiro S."/>
            <person name="Label P."/>
            <person name="Fumanal B."/>
            <person name="Venisse J.S."/>
            <person name="Kohler A."/>
            <person name="de Oliveira R.R."/>
            <person name="Labutti K."/>
            <person name="Lipzen A."/>
            <person name="Lail K."/>
            <person name="Bauer D."/>
            <person name="Ohm R.A."/>
            <person name="Barry K.W."/>
            <person name="Spatafora J."/>
            <person name="Grigoriev I.V."/>
            <person name="Martin F.M."/>
            <person name="Pujade-Renaud V."/>
        </authorList>
    </citation>
    <scope>NUCLEOTIDE SEQUENCE [LARGE SCALE GENOMIC DNA]</scope>
    <source>
        <strain evidence="1 2">Philippines</strain>
    </source>
</reference>
<dbReference type="EMBL" id="KZ678163">
    <property type="protein sequence ID" value="PSN59164.1"/>
    <property type="molecule type" value="Genomic_DNA"/>
</dbReference>
<dbReference type="OrthoDB" id="3799667at2759"/>